<comment type="caution">
    <text evidence="2">The sequence shown here is derived from an EMBL/GenBank/DDBJ whole genome shotgun (WGS) entry which is preliminary data.</text>
</comment>
<feature type="transmembrane region" description="Helical" evidence="1">
    <location>
        <begin position="69"/>
        <end position="87"/>
    </location>
</feature>
<evidence type="ECO:0000313" key="3">
    <source>
        <dbReference type="Proteomes" id="UP001224359"/>
    </source>
</evidence>
<dbReference type="InterPro" id="IPR023804">
    <property type="entry name" value="DUF3792_TM"/>
</dbReference>
<keyword evidence="1" id="KW-0812">Transmembrane</keyword>
<dbReference type="RefSeq" id="WP_306974656.1">
    <property type="nucleotide sequence ID" value="NZ_JAUSTQ010000002.1"/>
</dbReference>
<name>A0ABT9VCP5_9BACI</name>
<dbReference type="Proteomes" id="UP001224359">
    <property type="component" value="Unassembled WGS sequence"/>
</dbReference>
<protein>
    <submittedName>
        <fullName evidence="2">Membrane protein (TIGR04086 family)</fullName>
    </submittedName>
</protein>
<sequence>MNQRLKAVLLGVLSIYALMITVSFVLALLIRFDWLNTDQLTWLPFIVSTLIVMVGGGISGYLTEQKGWLSGLLVSSLYIISLIGYQFLAHDTGIYSGQWLHFVIFIIATIIGSILGVQLRGQSNNT</sequence>
<feature type="transmembrane region" description="Helical" evidence="1">
    <location>
        <begin position="99"/>
        <end position="119"/>
    </location>
</feature>
<evidence type="ECO:0000256" key="1">
    <source>
        <dbReference type="SAM" id="Phobius"/>
    </source>
</evidence>
<feature type="transmembrane region" description="Helical" evidence="1">
    <location>
        <begin position="7"/>
        <end position="30"/>
    </location>
</feature>
<dbReference type="EMBL" id="JAUSTQ010000002">
    <property type="protein sequence ID" value="MDQ0158736.1"/>
    <property type="molecule type" value="Genomic_DNA"/>
</dbReference>
<reference evidence="2 3" key="1">
    <citation type="submission" date="2023-07" db="EMBL/GenBank/DDBJ databases">
        <title>Genomic Encyclopedia of Type Strains, Phase IV (KMG-IV): sequencing the most valuable type-strain genomes for metagenomic binning, comparative biology and taxonomic classification.</title>
        <authorList>
            <person name="Goeker M."/>
        </authorList>
    </citation>
    <scope>NUCLEOTIDE SEQUENCE [LARGE SCALE GENOMIC DNA]</scope>
    <source>
        <strain evidence="2 3">DSM 16460</strain>
    </source>
</reference>
<accession>A0ABT9VCP5</accession>
<keyword evidence="3" id="KW-1185">Reference proteome</keyword>
<keyword evidence="1" id="KW-1133">Transmembrane helix</keyword>
<feature type="transmembrane region" description="Helical" evidence="1">
    <location>
        <begin position="42"/>
        <end position="62"/>
    </location>
</feature>
<dbReference type="Pfam" id="PF12670">
    <property type="entry name" value="DUF3792"/>
    <property type="match status" value="1"/>
</dbReference>
<dbReference type="NCBIfam" id="TIGR04086">
    <property type="entry name" value="TIGR04086_membr"/>
    <property type="match status" value="1"/>
</dbReference>
<gene>
    <name evidence="2" type="ORF">J2S77_000692</name>
</gene>
<evidence type="ECO:0000313" key="2">
    <source>
        <dbReference type="EMBL" id="MDQ0158736.1"/>
    </source>
</evidence>
<proteinExistence type="predicted"/>
<keyword evidence="1" id="KW-0472">Membrane</keyword>
<organism evidence="2 3">
    <name type="scientific">Alkalibacillus salilacus</name>
    <dbReference type="NCBI Taxonomy" id="284582"/>
    <lineage>
        <taxon>Bacteria</taxon>
        <taxon>Bacillati</taxon>
        <taxon>Bacillota</taxon>
        <taxon>Bacilli</taxon>
        <taxon>Bacillales</taxon>
        <taxon>Bacillaceae</taxon>
        <taxon>Alkalibacillus</taxon>
    </lineage>
</organism>